<proteinExistence type="predicted"/>
<reference evidence="2 3" key="1">
    <citation type="submission" date="2016-11" db="EMBL/GenBank/DDBJ databases">
        <authorList>
            <person name="Jaros S."/>
            <person name="Januszkiewicz K."/>
            <person name="Wedrychowicz H."/>
        </authorList>
    </citation>
    <scope>NUCLEOTIDE SEQUENCE [LARGE SCALE GENOMIC DNA]</scope>
    <source>
        <strain evidence="2 3">DSM 21758</strain>
    </source>
</reference>
<sequence>MIDNDIEFMLNEEGLRSNKFNQFVINLLLDNIFNKGSLDDNKNSRARRVDVENGNTSE</sequence>
<evidence type="ECO:0000313" key="2">
    <source>
        <dbReference type="EMBL" id="SHJ73747.1"/>
    </source>
</evidence>
<keyword evidence="3" id="KW-1185">Reference proteome</keyword>
<accession>A0A1M6LR98</accession>
<protein>
    <submittedName>
        <fullName evidence="2">Uncharacterized protein</fullName>
    </submittedName>
</protein>
<name>A0A1M6LR98_9CLOT</name>
<feature type="compositionally biased region" description="Basic and acidic residues" evidence="1">
    <location>
        <begin position="39"/>
        <end position="51"/>
    </location>
</feature>
<evidence type="ECO:0000256" key="1">
    <source>
        <dbReference type="SAM" id="MobiDB-lite"/>
    </source>
</evidence>
<evidence type="ECO:0000313" key="3">
    <source>
        <dbReference type="Proteomes" id="UP000184310"/>
    </source>
</evidence>
<organism evidence="2 3">
    <name type="scientific">Clostridium cavendishii DSM 21758</name>
    <dbReference type="NCBI Taxonomy" id="1121302"/>
    <lineage>
        <taxon>Bacteria</taxon>
        <taxon>Bacillati</taxon>
        <taxon>Bacillota</taxon>
        <taxon>Clostridia</taxon>
        <taxon>Eubacteriales</taxon>
        <taxon>Clostridiaceae</taxon>
        <taxon>Clostridium</taxon>
    </lineage>
</organism>
<dbReference type="RefSeq" id="WP_159433243.1">
    <property type="nucleotide sequence ID" value="NZ_FQZB01000010.1"/>
</dbReference>
<dbReference type="Proteomes" id="UP000184310">
    <property type="component" value="Unassembled WGS sequence"/>
</dbReference>
<feature type="region of interest" description="Disordered" evidence="1">
    <location>
        <begin position="39"/>
        <end position="58"/>
    </location>
</feature>
<dbReference type="EMBL" id="FQZB01000010">
    <property type="protein sequence ID" value="SHJ73747.1"/>
    <property type="molecule type" value="Genomic_DNA"/>
</dbReference>
<dbReference type="AlphaFoldDB" id="A0A1M6LR98"/>
<dbReference type="STRING" id="1121302.SAMN02745163_02466"/>
<gene>
    <name evidence="2" type="ORF">SAMN02745163_02466</name>
</gene>